<dbReference type="GO" id="GO:0004518">
    <property type="term" value="F:nuclease activity"/>
    <property type="evidence" value="ECO:0007669"/>
    <property type="project" value="UniProtKB-KW"/>
</dbReference>
<dbReference type="Pfam" id="PF18019">
    <property type="entry name" value="Cas3_HD"/>
    <property type="match status" value="1"/>
</dbReference>
<dbReference type="EMBL" id="QXDL01000018">
    <property type="protein sequence ID" value="RIH89774.1"/>
    <property type="molecule type" value="Genomic_DNA"/>
</dbReference>
<evidence type="ECO:0000259" key="10">
    <source>
        <dbReference type="PROSITE" id="PS51192"/>
    </source>
</evidence>
<dbReference type="PROSITE" id="PS51192">
    <property type="entry name" value="HELICASE_ATP_BIND_1"/>
    <property type="match status" value="1"/>
</dbReference>
<dbReference type="InterPro" id="IPR011545">
    <property type="entry name" value="DEAD/DEAH_box_helicase_dom"/>
</dbReference>
<evidence type="ECO:0000256" key="9">
    <source>
        <dbReference type="ARBA" id="ARBA00023118"/>
    </source>
</evidence>
<dbReference type="NCBIfam" id="TIGR01596">
    <property type="entry name" value="cas3_HD"/>
    <property type="match status" value="1"/>
</dbReference>
<comment type="similarity">
    <text evidence="1">In the N-terminal section; belongs to the CRISPR-associated nuclease Cas3-HD family.</text>
</comment>
<dbReference type="InterPro" id="IPR054712">
    <property type="entry name" value="Cas3-like_dom"/>
</dbReference>
<keyword evidence="3" id="KW-0540">Nuclease</keyword>
<sequence length="1080" mass="122308">MQPDDTDLPNATHEKALRLVRLLELLKLKPWTAQQLATALGVRKRAVLYYLEDLKELEPYLGFRLLHDEIRHTYALNAGVLLSDIDKVVAHTALRMLYHHSSGHNQQYLEAMLKLARGLPEPARTVAQRSAESMAARGPGLEGSNLEKITNAWFRRQLVQFHYQLPGRREPTKFELETYFIEVSRANMAVYVIGRERSYKNELRTFKLARMQFVTLVGSTEAYEIPASFDPREYLSDAWGIVGGGGNPVRVKLRFLPSAVQRIREGGYPNLRELEQRDDGSLVVEVTVGTDEGGFPIELLSWVQSWGPRVEVLEPEFFRQRWLEEAVAVAELYSSDRNLGSTANGSYWAHTPRKDDPRQRWQPLREHLEAVAGLARDFAAQFNVPAASELAYWLGILHDLGKYSQEFQDYLRAAYRADRFGSPPPAGKVDHSSAGAVLGRDLLLAGYEDDLIPANGLGSELAWVVAYHHGRIGDRSLLTDRLLRRRESPEVRQALDRACEELEDIFGGVAPEVAELEPLAREFFIRMLLSALVDADRLDTERFWSPRRYAYRTAPKANLQELLARVKEGQEKIRSADTLVNRARWEIYQAALEAAALEPGFFRLTVPTGGGKTRSSLAFALEHAVKFGLRRVVYAVPYTSIIDQTAEEFAKLLGAENVLEHHSAYEPADAEEESRARLASENWDMPVVVTTTVQLFESLLSNNPSKLRKIHNLAGSVIVLDEVQTLPANLLQPTLDVLKELVRHYRVSVVLCTATQPALDAPLGFAMLEGVREIVPDPRRYFRQLKRVAYRLELQPQPWEAVAERLRGHDQVLCIVNTKQQARDLYAALDDPEAVHLSTHMYPAHRREVLAAIRDRLKRNLPCRVVSTQLVEAGVNLDFPMVYRALGPLDSVVQAAGRCNREGRLERGGQPVLGEVTVFRPEREGLPQGVYASATGLARNLLRQGADLDDPELFTRYFTELYRDLTHTDAKEVQSFRQQFNYPKVAELYRLIGDNTFPVLVRKRAQDAAAIDRILSQHTGFMALRKLQPYIVNIYASNKEKLAPFIREMTELDVELWEWTGNYSEKLGIEELFDAGDSVV</sequence>
<dbReference type="GO" id="GO:0051607">
    <property type="term" value="P:defense response to virus"/>
    <property type="evidence" value="ECO:0007669"/>
    <property type="project" value="UniProtKB-KW"/>
</dbReference>
<dbReference type="InterPro" id="IPR057727">
    <property type="entry name" value="WCX_dom"/>
</dbReference>
<dbReference type="Proteomes" id="UP000265715">
    <property type="component" value="Unassembled WGS sequence"/>
</dbReference>
<feature type="domain" description="Helicase ATP-binding" evidence="10">
    <location>
        <begin position="593"/>
        <end position="774"/>
    </location>
</feature>
<keyword evidence="6" id="KW-0378">Hydrolase</keyword>
<dbReference type="GO" id="GO:0005524">
    <property type="term" value="F:ATP binding"/>
    <property type="evidence" value="ECO:0007669"/>
    <property type="project" value="UniProtKB-KW"/>
</dbReference>
<dbReference type="Pfam" id="PF25583">
    <property type="entry name" value="WCX"/>
    <property type="match status" value="1"/>
</dbReference>
<keyword evidence="5" id="KW-0547">Nucleotide-binding</keyword>
<evidence type="ECO:0000256" key="4">
    <source>
        <dbReference type="ARBA" id="ARBA00022723"/>
    </source>
</evidence>
<dbReference type="GO" id="GO:0016787">
    <property type="term" value="F:hydrolase activity"/>
    <property type="evidence" value="ECO:0007669"/>
    <property type="project" value="UniProtKB-KW"/>
</dbReference>
<dbReference type="InterPro" id="IPR014001">
    <property type="entry name" value="Helicase_ATP-bd"/>
</dbReference>
<dbReference type="NCBIfam" id="TIGR01587">
    <property type="entry name" value="cas3_core"/>
    <property type="match status" value="1"/>
</dbReference>
<dbReference type="InterPro" id="IPR051534">
    <property type="entry name" value="CBASS_pafABC_assoc_protein"/>
</dbReference>
<dbReference type="InterPro" id="IPR027417">
    <property type="entry name" value="P-loop_NTPase"/>
</dbReference>
<dbReference type="PANTHER" id="PTHR34580:SF1">
    <property type="entry name" value="PROTEIN PAFC"/>
    <property type="match status" value="1"/>
</dbReference>
<evidence type="ECO:0000256" key="6">
    <source>
        <dbReference type="ARBA" id="ARBA00022801"/>
    </source>
</evidence>
<comment type="similarity">
    <text evidence="2">In the central section; belongs to the CRISPR-associated helicase Cas3 family.</text>
</comment>
<dbReference type="InterPro" id="IPR006483">
    <property type="entry name" value="CRISPR-assoc_Cas3_HD"/>
</dbReference>
<keyword evidence="8" id="KW-0067">ATP-binding</keyword>
<dbReference type="CDD" id="cd09641">
    <property type="entry name" value="Cas3''_I"/>
    <property type="match status" value="1"/>
</dbReference>
<dbReference type="SMART" id="SM00471">
    <property type="entry name" value="HDc"/>
    <property type="match status" value="1"/>
</dbReference>
<dbReference type="RefSeq" id="WP_119313947.1">
    <property type="nucleotide sequence ID" value="NZ_QXDL01000018.1"/>
</dbReference>
<evidence type="ECO:0000256" key="2">
    <source>
        <dbReference type="ARBA" id="ARBA00009046"/>
    </source>
</evidence>
<dbReference type="GO" id="GO:0003676">
    <property type="term" value="F:nucleic acid binding"/>
    <property type="evidence" value="ECO:0007669"/>
    <property type="project" value="InterPro"/>
</dbReference>
<evidence type="ECO:0000259" key="11">
    <source>
        <dbReference type="PROSITE" id="PS51643"/>
    </source>
</evidence>
<evidence type="ECO:0000256" key="3">
    <source>
        <dbReference type="ARBA" id="ARBA00022722"/>
    </source>
</evidence>
<comment type="caution">
    <text evidence="12">The sequence shown here is derived from an EMBL/GenBank/DDBJ whole genome shotgun (WGS) entry which is preliminary data.</text>
</comment>
<dbReference type="Pfam" id="PF00270">
    <property type="entry name" value="DEAD"/>
    <property type="match status" value="1"/>
</dbReference>
<evidence type="ECO:0000256" key="1">
    <source>
        <dbReference type="ARBA" id="ARBA00006847"/>
    </source>
</evidence>
<dbReference type="PROSITE" id="PS51643">
    <property type="entry name" value="HD_CAS3"/>
    <property type="match status" value="1"/>
</dbReference>
<evidence type="ECO:0000313" key="12">
    <source>
        <dbReference type="EMBL" id="RIH89774.1"/>
    </source>
</evidence>
<dbReference type="CDD" id="cd17930">
    <property type="entry name" value="DEXHc_cas3"/>
    <property type="match status" value="1"/>
</dbReference>
<dbReference type="InterPro" id="IPR038257">
    <property type="entry name" value="CRISPR-assoc_Cas3_HD_sf"/>
</dbReference>
<dbReference type="SUPFAM" id="SSF52540">
    <property type="entry name" value="P-loop containing nucleoside triphosphate hydrolases"/>
    <property type="match status" value="1"/>
</dbReference>
<name>A0A399EYY8_9DEIN</name>
<dbReference type="AlphaFoldDB" id="A0A399EYY8"/>
<gene>
    <name evidence="12" type="ORF">Mterra_00734</name>
</gene>
<dbReference type="Gene3D" id="3.40.50.300">
    <property type="entry name" value="P-loop containing nucleotide triphosphate hydrolases"/>
    <property type="match status" value="2"/>
</dbReference>
<evidence type="ECO:0000256" key="8">
    <source>
        <dbReference type="ARBA" id="ARBA00022840"/>
    </source>
</evidence>
<dbReference type="Gene3D" id="1.10.3210.30">
    <property type="match status" value="1"/>
</dbReference>
<evidence type="ECO:0000256" key="7">
    <source>
        <dbReference type="ARBA" id="ARBA00022806"/>
    </source>
</evidence>
<dbReference type="GO" id="GO:0004386">
    <property type="term" value="F:helicase activity"/>
    <property type="evidence" value="ECO:0007669"/>
    <property type="project" value="UniProtKB-KW"/>
</dbReference>
<dbReference type="Pfam" id="PF22590">
    <property type="entry name" value="Cas3-like_C_2"/>
    <property type="match status" value="1"/>
</dbReference>
<evidence type="ECO:0000313" key="13">
    <source>
        <dbReference type="Proteomes" id="UP000265715"/>
    </source>
</evidence>
<dbReference type="InterPro" id="IPR003607">
    <property type="entry name" value="HD/PDEase_dom"/>
</dbReference>
<evidence type="ECO:0000256" key="5">
    <source>
        <dbReference type="ARBA" id="ARBA00022741"/>
    </source>
</evidence>
<dbReference type="Pfam" id="PF13280">
    <property type="entry name" value="WYL"/>
    <property type="match status" value="1"/>
</dbReference>
<reference evidence="12 13" key="1">
    <citation type="submission" date="2018-08" db="EMBL/GenBank/DDBJ databases">
        <title>Meiothermus terrae DSM 26712 genome sequencing project.</title>
        <authorList>
            <person name="Da Costa M.S."/>
            <person name="Albuquerque L."/>
            <person name="Raposo P."/>
            <person name="Froufe H.J.C."/>
            <person name="Barroso C.S."/>
            <person name="Egas C."/>
        </authorList>
    </citation>
    <scope>NUCLEOTIDE SEQUENCE [LARGE SCALE GENOMIC DNA]</scope>
    <source>
        <strain evidence="12 13">DSM 26712</strain>
    </source>
</reference>
<organism evidence="12 13">
    <name type="scientific">Calidithermus terrae</name>
    <dbReference type="NCBI Taxonomy" id="1408545"/>
    <lineage>
        <taxon>Bacteria</taxon>
        <taxon>Thermotogati</taxon>
        <taxon>Deinococcota</taxon>
        <taxon>Deinococci</taxon>
        <taxon>Thermales</taxon>
        <taxon>Thermaceae</taxon>
        <taxon>Calidithermus</taxon>
    </lineage>
</organism>
<keyword evidence="13" id="KW-1185">Reference proteome</keyword>
<dbReference type="InterPro" id="IPR006474">
    <property type="entry name" value="Helicase_Cas3_CRISPR-ass_core"/>
</dbReference>
<dbReference type="OrthoDB" id="9810236at2"/>
<dbReference type="GO" id="GO:0046872">
    <property type="term" value="F:metal ion binding"/>
    <property type="evidence" value="ECO:0007669"/>
    <property type="project" value="UniProtKB-KW"/>
</dbReference>
<dbReference type="SUPFAM" id="SSF109604">
    <property type="entry name" value="HD-domain/PDEase-like"/>
    <property type="match status" value="1"/>
</dbReference>
<feature type="domain" description="HD Cas3-type" evidence="11">
    <location>
        <begin position="357"/>
        <end position="538"/>
    </location>
</feature>
<accession>A0A399EYY8</accession>
<keyword evidence="9" id="KW-0051">Antiviral defense</keyword>
<dbReference type="InterPro" id="IPR026881">
    <property type="entry name" value="WYL_dom"/>
</dbReference>
<keyword evidence="4" id="KW-0479">Metal-binding</keyword>
<protein>
    <submittedName>
        <fullName evidence="12">CRISPR-associated helicase Cas3</fullName>
    </submittedName>
</protein>
<dbReference type="PANTHER" id="PTHR34580">
    <property type="match status" value="1"/>
</dbReference>
<proteinExistence type="inferred from homology"/>
<keyword evidence="7" id="KW-0347">Helicase</keyword>
<dbReference type="SMART" id="SM00487">
    <property type="entry name" value="DEXDc"/>
    <property type="match status" value="1"/>
</dbReference>